<accession>A0AAE1YYS3</accession>
<keyword evidence="1" id="KW-0732">Signal</keyword>
<reference evidence="2" key="1">
    <citation type="submission" date="2020-06" db="EMBL/GenBank/DDBJ databases">
        <authorList>
            <person name="Li T."/>
            <person name="Hu X."/>
            <person name="Zhang T."/>
            <person name="Song X."/>
            <person name="Zhang H."/>
            <person name="Dai N."/>
            <person name="Sheng W."/>
            <person name="Hou X."/>
            <person name="Wei L."/>
        </authorList>
    </citation>
    <scope>NUCLEOTIDE SEQUENCE</scope>
    <source>
        <strain evidence="2">3651</strain>
        <tissue evidence="2">Leaf</tissue>
    </source>
</reference>
<reference evidence="2" key="2">
    <citation type="journal article" date="2024" name="Plant">
        <title>Genomic evolution and insights into agronomic trait innovations of Sesamum species.</title>
        <authorList>
            <person name="Miao H."/>
            <person name="Wang L."/>
            <person name="Qu L."/>
            <person name="Liu H."/>
            <person name="Sun Y."/>
            <person name="Le M."/>
            <person name="Wang Q."/>
            <person name="Wei S."/>
            <person name="Zheng Y."/>
            <person name="Lin W."/>
            <person name="Duan Y."/>
            <person name="Cao H."/>
            <person name="Xiong S."/>
            <person name="Wang X."/>
            <person name="Wei L."/>
            <person name="Li C."/>
            <person name="Ma Q."/>
            <person name="Ju M."/>
            <person name="Zhao R."/>
            <person name="Li G."/>
            <person name="Mu C."/>
            <person name="Tian Q."/>
            <person name="Mei H."/>
            <person name="Zhang T."/>
            <person name="Gao T."/>
            <person name="Zhang H."/>
        </authorList>
    </citation>
    <scope>NUCLEOTIDE SEQUENCE</scope>
    <source>
        <strain evidence="2">3651</strain>
    </source>
</reference>
<comment type="caution">
    <text evidence="2">The sequence shown here is derived from an EMBL/GenBank/DDBJ whole genome shotgun (WGS) entry which is preliminary data.</text>
</comment>
<sequence>MQIFLLLKLKLVGSVQHSATTCAENSTRVPKGDDTDGLQGRVAEQAWTTAVTVGRQMGETRQNLDQGWQKTLATCVDGRQTRTDRQGMVTDGHVGRHLVAGRESWARHAGRQTGARVGRLAPGRRIGADGRAQAARQAGSCEQFPDQQLAD</sequence>
<dbReference type="Proteomes" id="UP001293254">
    <property type="component" value="Unassembled WGS sequence"/>
</dbReference>
<protein>
    <recommendedName>
        <fullName evidence="4">Secreted protein</fullName>
    </recommendedName>
</protein>
<evidence type="ECO:0000313" key="3">
    <source>
        <dbReference type="Proteomes" id="UP001293254"/>
    </source>
</evidence>
<gene>
    <name evidence="2" type="ORF">Salat_0177100</name>
</gene>
<name>A0AAE1YYS3_9LAMI</name>
<dbReference type="AlphaFoldDB" id="A0AAE1YYS3"/>
<dbReference type="EMBL" id="JACGWO010000001">
    <property type="protein sequence ID" value="KAK4438428.1"/>
    <property type="molecule type" value="Genomic_DNA"/>
</dbReference>
<evidence type="ECO:0008006" key="4">
    <source>
        <dbReference type="Google" id="ProtNLM"/>
    </source>
</evidence>
<feature type="chain" id="PRO_5042261768" description="Secreted protein" evidence="1">
    <location>
        <begin position="24"/>
        <end position="151"/>
    </location>
</feature>
<proteinExistence type="predicted"/>
<keyword evidence="3" id="KW-1185">Reference proteome</keyword>
<evidence type="ECO:0000256" key="1">
    <source>
        <dbReference type="SAM" id="SignalP"/>
    </source>
</evidence>
<feature type="signal peptide" evidence="1">
    <location>
        <begin position="1"/>
        <end position="23"/>
    </location>
</feature>
<organism evidence="2 3">
    <name type="scientific">Sesamum alatum</name>
    <dbReference type="NCBI Taxonomy" id="300844"/>
    <lineage>
        <taxon>Eukaryota</taxon>
        <taxon>Viridiplantae</taxon>
        <taxon>Streptophyta</taxon>
        <taxon>Embryophyta</taxon>
        <taxon>Tracheophyta</taxon>
        <taxon>Spermatophyta</taxon>
        <taxon>Magnoliopsida</taxon>
        <taxon>eudicotyledons</taxon>
        <taxon>Gunneridae</taxon>
        <taxon>Pentapetalae</taxon>
        <taxon>asterids</taxon>
        <taxon>lamiids</taxon>
        <taxon>Lamiales</taxon>
        <taxon>Pedaliaceae</taxon>
        <taxon>Sesamum</taxon>
    </lineage>
</organism>
<evidence type="ECO:0000313" key="2">
    <source>
        <dbReference type="EMBL" id="KAK4438428.1"/>
    </source>
</evidence>